<evidence type="ECO:0000259" key="4">
    <source>
        <dbReference type="PROSITE" id="PS50196"/>
    </source>
</evidence>
<gene>
    <name evidence="5" type="ORF">Glove_365g200</name>
</gene>
<dbReference type="Pfam" id="PF00638">
    <property type="entry name" value="Ran_BP1"/>
    <property type="match status" value="1"/>
</dbReference>
<feature type="region of interest" description="Disordered" evidence="3">
    <location>
        <begin position="40"/>
        <end position="90"/>
    </location>
</feature>
<keyword evidence="2" id="KW-0539">Nucleus</keyword>
<name>A0A397H824_9GLOM</name>
<comment type="caution">
    <text evidence="5">The sequence shown here is derived from an EMBL/GenBank/DDBJ whole genome shotgun (WGS) entry which is preliminary data.</text>
</comment>
<dbReference type="InterPro" id="IPR000156">
    <property type="entry name" value="Ran_bind_dom"/>
</dbReference>
<dbReference type="GO" id="GO:0005634">
    <property type="term" value="C:nucleus"/>
    <property type="evidence" value="ECO:0007669"/>
    <property type="project" value="UniProtKB-SubCell"/>
</dbReference>
<dbReference type="STRING" id="1348612.A0A397H824"/>
<dbReference type="PANTHER" id="PTHR23138">
    <property type="entry name" value="RAN BINDING PROTEIN"/>
    <property type="match status" value="1"/>
</dbReference>
<dbReference type="PANTHER" id="PTHR23138:SF142">
    <property type="entry name" value="RAN-BINDING PROTEIN 3B-RELATED"/>
    <property type="match status" value="1"/>
</dbReference>
<dbReference type="InterPro" id="IPR011993">
    <property type="entry name" value="PH-like_dom_sf"/>
</dbReference>
<feature type="compositionally biased region" description="Basic and acidic residues" evidence="3">
    <location>
        <begin position="49"/>
        <end position="64"/>
    </location>
</feature>
<dbReference type="PROSITE" id="PS50196">
    <property type="entry name" value="RANBD1"/>
    <property type="match status" value="1"/>
</dbReference>
<evidence type="ECO:0000256" key="2">
    <source>
        <dbReference type="ARBA" id="ARBA00023242"/>
    </source>
</evidence>
<evidence type="ECO:0000313" key="6">
    <source>
        <dbReference type="Proteomes" id="UP000266861"/>
    </source>
</evidence>
<evidence type="ECO:0000313" key="5">
    <source>
        <dbReference type="EMBL" id="RHZ59147.1"/>
    </source>
</evidence>
<proteinExistence type="predicted"/>
<accession>A0A397H824</accession>
<evidence type="ECO:0000256" key="3">
    <source>
        <dbReference type="SAM" id="MobiDB-lite"/>
    </source>
</evidence>
<dbReference type="Proteomes" id="UP000266861">
    <property type="component" value="Unassembled WGS sequence"/>
</dbReference>
<evidence type="ECO:0000256" key="1">
    <source>
        <dbReference type="ARBA" id="ARBA00004123"/>
    </source>
</evidence>
<dbReference type="InterPro" id="IPR045255">
    <property type="entry name" value="RanBP1-like"/>
</dbReference>
<dbReference type="Gene3D" id="2.30.29.30">
    <property type="entry name" value="Pleckstrin-homology domain (PH domain)/Phosphotyrosine-binding domain (PTB)"/>
    <property type="match status" value="1"/>
</dbReference>
<dbReference type="OrthoDB" id="185618at2759"/>
<dbReference type="EMBL" id="PQFF01000331">
    <property type="protein sequence ID" value="RHZ59147.1"/>
    <property type="molecule type" value="Genomic_DNA"/>
</dbReference>
<dbReference type="SUPFAM" id="SSF50729">
    <property type="entry name" value="PH domain-like"/>
    <property type="match status" value="1"/>
</dbReference>
<keyword evidence="6" id="KW-1185">Reference proteome</keyword>
<comment type="subcellular location">
    <subcellularLocation>
        <location evidence="1">Nucleus</location>
    </subcellularLocation>
</comment>
<dbReference type="SMART" id="SM00160">
    <property type="entry name" value="RanBD"/>
    <property type="match status" value="1"/>
</dbReference>
<feature type="compositionally biased region" description="Polar residues" evidence="3">
    <location>
        <begin position="78"/>
        <end position="90"/>
    </location>
</feature>
<dbReference type="AlphaFoldDB" id="A0A397H824"/>
<organism evidence="5 6">
    <name type="scientific">Diversispora epigaea</name>
    <dbReference type="NCBI Taxonomy" id="1348612"/>
    <lineage>
        <taxon>Eukaryota</taxon>
        <taxon>Fungi</taxon>
        <taxon>Fungi incertae sedis</taxon>
        <taxon>Mucoromycota</taxon>
        <taxon>Glomeromycotina</taxon>
        <taxon>Glomeromycetes</taxon>
        <taxon>Diversisporales</taxon>
        <taxon>Diversisporaceae</taxon>
        <taxon>Diversispora</taxon>
    </lineage>
</organism>
<protein>
    <recommendedName>
        <fullName evidence="4">RanBD1 domain-containing protein</fullName>
    </recommendedName>
</protein>
<feature type="domain" description="RanBD1" evidence="4">
    <location>
        <begin position="148"/>
        <end position="225"/>
    </location>
</feature>
<reference evidence="5 6" key="1">
    <citation type="submission" date="2018-08" db="EMBL/GenBank/DDBJ databases">
        <title>Genome and evolution of the arbuscular mycorrhizal fungus Diversispora epigaea (formerly Glomus versiforme) and its bacterial endosymbionts.</title>
        <authorList>
            <person name="Sun X."/>
            <person name="Fei Z."/>
            <person name="Harrison M."/>
        </authorList>
    </citation>
    <scope>NUCLEOTIDE SEQUENCE [LARGE SCALE GENOMIC DNA]</scope>
    <source>
        <strain evidence="5 6">IT104</strain>
    </source>
</reference>
<sequence>MVLTRRQAPRKYINEQQNIPKKSMWKNITNIATTTTRTLTDITKTQKHNNNEDEKGSNLNLEDKKRRKTDGCGYENGGVNNKSGDLSTTTPNKGIFGSGTRYTGSLFLGGFLNIVLSSQQSNMSIFEEQHTSNEEVENEKNETDRNHSLMKEQEVFTGEENNSTQHSDRTKLYWMDGQIWKERGLGILKLNYPINYDKSPRLVMHADNILKVILNIALFRGMHVERSQEKFLRIVAFKGGLLVHLAIKLSNSTAADDLYQTIMDAITPART</sequence>